<evidence type="ECO:0000313" key="2">
    <source>
        <dbReference type="Proteomes" id="UP000514763"/>
    </source>
</evidence>
<proteinExistence type="predicted"/>
<reference evidence="2" key="1">
    <citation type="submission" date="2020-05" db="EMBL/GenBank/DDBJ databases">
        <title>Genomics and ecology of novel Flavobacterium phages from the Baltic Sea.</title>
        <authorList>
            <person name="Hoetzinger M."/>
            <person name="Nilsson E."/>
            <person name="Holmfeldt K."/>
        </authorList>
    </citation>
    <scope>NUCLEOTIDE SEQUENCE [LARGE SCALE GENOMIC DNA]</scope>
</reference>
<evidence type="ECO:0000313" key="1">
    <source>
        <dbReference type="EMBL" id="QMP85318.1"/>
    </source>
</evidence>
<protein>
    <submittedName>
        <fullName evidence="1">Uncharacterized protein</fullName>
    </submittedName>
</protein>
<organism evidence="1 2">
    <name type="scientific">Flavobacterium phage vB_FspP_elemoE_6-9C</name>
    <dbReference type="NCBI Taxonomy" id="2743829"/>
    <lineage>
        <taxon>Viruses</taxon>
        <taxon>Duplodnaviria</taxon>
        <taxon>Heunggongvirae</taxon>
        <taxon>Uroviricota</taxon>
        <taxon>Caudoviricetes</taxon>
        <taxon>Elemovirus</taxon>
        <taxon>Elemovirus elemoE</taxon>
    </lineage>
</organism>
<keyword evidence="2" id="KW-1185">Reference proteome</keyword>
<accession>A0A7D7F2I0</accession>
<dbReference type="EMBL" id="MT497072">
    <property type="protein sequence ID" value="QMP85318.1"/>
    <property type="molecule type" value="Genomic_DNA"/>
</dbReference>
<gene>
    <name evidence="1" type="ORF">elemo69C_phanotate67</name>
</gene>
<sequence length="66" mass="7698">MLVLHPNLEQYNTLNGYKNNASELLFVKDGSDKWIVGLEVLDDPNFSEIHDQLEELERIEYTPYAD</sequence>
<dbReference type="Proteomes" id="UP000514763">
    <property type="component" value="Segment"/>
</dbReference>
<name>A0A7D7F2I0_9CAUD</name>